<gene>
    <name evidence="1" type="ORF">FWILDA_LOCUS4735</name>
</gene>
<comment type="caution">
    <text evidence="1">The sequence shown here is derived from an EMBL/GenBank/DDBJ whole genome shotgun (WGS) entry which is preliminary data.</text>
</comment>
<organism evidence="1 2">
    <name type="scientific">Funneliformis geosporum</name>
    <dbReference type="NCBI Taxonomy" id="1117311"/>
    <lineage>
        <taxon>Eukaryota</taxon>
        <taxon>Fungi</taxon>
        <taxon>Fungi incertae sedis</taxon>
        <taxon>Mucoromycota</taxon>
        <taxon>Glomeromycotina</taxon>
        <taxon>Glomeromycetes</taxon>
        <taxon>Glomerales</taxon>
        <taxon>Glomeraceae</taxon>
        <taxon>Funneliformis</taxon>
    </lineage>
</organism>
<keyword evidence="2" id="KW-1185">Reference proteome</keyword>
<name>A0A9W4SI91_9GLOM</name>
<protein>
    <submittedName>
        <fullName evidence="1">11293_t:CDS:1</fullName>
    </submittedName>
</protein>
<reference evidence="1" key="1">
    <citation type="submission" date="2022-08" db="EMBL/GenBank/DDBJ databases">
        <authorList>
            <person name="Kallberg Y."/>
            <person name="Tangrot J."/>
            <person name="Rosling A."/>
        </authorList>
    </citation>
    <scope>NUCLEOTIDE SEQUENCE</scope>
    <source>
        <strain evidence="1">Wild A</strain>
    </source>
</reference>
<feature type="non-terminal residue" evidence="1">
    <location>
        <position position="409"/>
    </location>
</feature>
<proteinExistence type="predicted"/>
<dbReference type="OrthoDB" id="2367745at2759"/>
<evidence type="ECO:0000313" key="1">
    <source>
        <dbReference type="EMBL" id="CAI2170752.1"/>
    </source>
</evidence>
<dbReference type="EMBL" id="CAMKVN010000736">
    <property type="protein sequence ID" value="CAI2170752.1"/>
    <property type="molecule type" value="Genomic_DNA"/>
</dbReference>
<accession>A0A9W4SI91</accession>
<dbReference type="AlphaFoldDB" id="A0A9W4SI91"/>
<sequence>ISNEVPGFIVTVWVLFEGKKSTVEVDLDQTNYVTHNLNLDRLKPVLKEEFNELRNVERSDIEFFSYDDHNTLTPLCIGTLLIDLVTTYTSPLVIRYSLSNANSFYKAVIIIEYHIQVVPGFCFEKLFKKDEELETCGFYFVVKINSKEETIDNEFQFNSLVVRTDSDDRGDRFLDLKIQVKDIYNDAFNSIDSMPTLKIEEVFKLEPPLNDDDLKRVKDNLRKKMTVFHSEVTTNEATAREFISVFLSLVVNHVCIRNDPSTRLKVEFTLNGSCGYGVLDYGIYIQKIPVLVTVAKPHENERAVAQTLVQIHSVVESMLGKRKRSETDPEQTMFGIVTTGRSWRFIRWIGTLKSPKAEITKEYPCIFEGDMKEAKNVASHIVRILQAQAKSLTKEEPCSKRLCADNKSG</sequence>
<dbReference type="Proteomes" id="UP001153678">
    <property type="component" value="Unassembled WGS sequence"/>
</dbReference>
<evidence type="ECO:0000313" key="2">
    <source>
        <dbReference type="Proteomes" id="UP001153678"/>
    </source>
</evidence>